<keyword evidence="2" id="KW-1185">Reference proteome</keyword>
<reference evidence="1 2" key="1">
    <citation type="submission" date="2018-12" db="EMBL/GenBank/DDBJ databases">
        <authorList>
            <person name="Yang Y."/>
        </authorList>
    </citation>
    <scope>NUCLEOTIDE SEQUENCE [LARGE SCALE GENOMIC DNA]</scope>
    <source>
        <strain evidence="1 2">GSF71</strain>
    </source>
</reference>
<sequence length="64" mass="7009">MTTTTFSHNTAEHASSQSLHGVVEFPVSWFQATPAYLVLRPVAAFVKEWAQATPACIALRALLH</sequence>
<dbReference type="OrthoDB" id="7306956at2"/>
<organism evidence="1 2">
    <name type="scientific">Azospirillum doebereinerae</name>
    <dbReference type="NCBI Taxonomy" id="92933"/>
    <lineage>
        <taxon>Bacteria</taxon>
        <taxon>Pseudomonadati</taxon>
        <taxon>Pseudomonadota</taxon>
        <taxon>Alphaproteobacteria</taxon>
        <taxon>Rhodospirillales</taxon>
        <taxon>Azospirillaceae</taxon>
        <taxon>Azospirillum</taxon>
    </lineage>
</organism>
<protein>
    <submittedName>
        <fullName evidence="1">Uncharacterized protein</fullName>
    </submittedName>
</protein>
<dbReference type="AlphaFoldDB" id="A0A433J865"/>
<comment type="caution">
    <text evidence="1">The sequence shown here is derived from an EMBL/GenBank/DDBJ whole genome shotgun (WGS) entry which is preliminary data.</text>
</comment>
<dbReference type="EMBL" id="RZIJ01000010">
    <property type="protein sequence ID" value="RUQ70169.1"/>
    <property type="molecule type" value="Genomic_DNA"/>
</dbReference>
<dbReference type="RefSeq" id="WP_126998961.1">
    <property type="nucleotide sequence ID" value="NZ_JBNPXW010000002.1"/>
</dbReference>
<proteinExistence type="predicted"/>
<accession>A0A433J865</accession>
<gene>
    <name evidence="1" type="ORF">EJ913_14295</name>
</gene>
<name>A0A433J865_9PROT</name>
<dbReference type="Proteomes" id="UP000280346">
    <property type="component" value="Unassembled WGS sequence"/>
</dbReference>
<evidence type="ECO:0000313" key="1">
    <source>
        <dbReference type="EMBL" id="RUQ70169.1"/>
    </source>
</evidence>
<evidence type="ECO:0000313" key="2">
    <source>
        <dbReference type="Proteomes" id="UP000280346"/>
    </source>
</evidence>